<reference evidence="2" key="1">
    <citation type="journal article" date="2023" name="Mol. Phylogenet. Evol.">
        <title>Genome-scale phylogeny and comparative genomics of the fungal order Sordariales.</title>
        <authorList>
            <person name="Hensen N."/>
            <person name="Bonometti L."/>
            <person name="Westerberg I."/>
            <person name="Brannstrom I.O."/>
            <person name="Guillou S."/>
            <person name="Cros-Aarteil S."/>
            <person name="Calhoun S."/>
            <person name="Haridas S."/>
            <person name="Kuo A."/>
            <person name="Mondo S."/>
            <person name="Pangilinan J."/>
            <person name="Riley R."/>
            <person name="LaButti K."/>
            <person name="Andreopoulos B."/>
            <person name="Lipzen A."/>
            <person name="Chen C."/>
            <person name="Yan M."/>
            <person name="Daum C."/>
            <person name="Ng V."/>
            <person name="Clum A."/>
            <person name="Steindorff A."/>
            <person name="Ohm R.A."/>
            <person name="Martin F."/>
            <person name="Silar P."/>
            <person name="Natvig D.O."/>
            <person name="Lalanne C."/>
            <person name="Gautier V."/>
            <person name="Ament-Velasquez S.L."/>
            <person name="Kruys A."/>
            <person name="Hutchinson M.I."/>
            <person name="Powell A.J."/>
            <person name="Barry K."/>
            <person name="Miller A.N."/>
            <person name="Grigoriev I.V."/>
            <person name="Debuchy R."/>
            <person name="Gladieux P."/>
            <person name="Hiltunen Thoren M."/>
            <person name="Johannesson H."/>
        </authorList>
    </citation>
    <scope>NUCLEOTIDE SEQUENCE</scope>
    <source>
        <strain evidence="2">CBS 731.68</strain>
    </source>
</reference>
<protein>
    <submittedName>
        <fullName evidence="2">Uncharacterized protein</fullName>
    </submittedName>
</protein>
<keyword evidence="3" id="KW-1185">Reference proteome</keyword>
<evidence type="ECO:0000313" key="3">
    <source>
        <dbReference type="Proteomes" id="UP001302602"/>
    </source>
</evidence>
<reference evidence="2" key="2">
    <citation type="submission" date="2023-05" db="EMBL/GenBank/DDBJ databases">
        <authorList>
            <consortium name="Lawrence Berkeley National Laboratory"/>
            <person name="Steindorff A."/>
            <person name="Hensen N."/>
            <person name="Bonometti L."/>
            <person name="Westerberg I."/>
            <person name="Brannstrom I.O."/>
            <person name="Guillou S."/>
            <person name="Cros-Aarteil S."/>
            <person name="Calhoun S."/>
            <person name="Haridas S."/>
            <person name="Kuo A."/>
            <person name="Mondo S."/>
            <person name="Pangilinan J."/>
            <person name="Riley R."/>
            <person name="Labutti K."/>
            <person name="Andreopoulos B."/>
            <person name="Lipzen A."/>
            <person name="Chen C."/>
            <person name="Yanf M."/>
            <person name="Daum C."/>
            <person name="Ng V."/>
            <person name="Clum A."/>
            <person name="Ohm R."/>
            <person name="Martin F."/>
            <person name="Silar P."/>
            <person name="Natvig D."/>
            <person name="Lalanne C."/>
            <person name="Gautier V."/>
            <person name="Ament-Velasquez S.L."/>
            <person name="Kruys A."/>
            <person name="Hutchinson M.I."/>
            <person name="Powell A.J."/>
            <person name="Barry K."/>
            <person name="Miller A.N."/>
            <person name="Grigoriev I.V."/>
            <person name="Debuchy R."/>
            <person name="Gladieux P."/>
            <person name="Thoren M.H."/>
            <person name="Johannesson H."/>
        </authorList>
    </citation>
    <scope>NUCLEOTIDE SEQUENCE</scope>
    <source>
        <strain evidence="2">CBS 731.68</strain>
    </source>
</reference>
<comment type="caution">
    <text evidence="2">The sequence shown here is derived from an EMBL/GenBank/DDBJ whole genome shotgun (WGS) entry which is preliminary data.</text>
</comment>
<dbReference type="RefSeq" id="XP_062650973.1">
    <property type="nucleotide sequence ID" value="XM_062786181.1"/>
</dbReference>
<dbReference type="AlphaFoldDB" id="A0AAN6U664"/>
<organism evidence="2 3">
    <name type="scientific">Parathielavia appendiculata</name>
    <dbReference type="NCBI Taxonomy" id="2587402"/>
    <lineage>
        <taxon>Eukaryota</taxon>
        <taxon>Fungi</taxon>
        <taxon>Dikarya</taxon>
        <taxon>Ascomycota</taxon>
        <taxon>Pezizomycotina</taxon>
        <taxon>Sordariomycetes</taxon>
        <taxon>Sordariomycetidae</taxon>
        <taxon>Sordariales</taxon>
        <taxon>Chaetomiaceae</taxon>
        <taxon>Parathielavia</taxon>
    </lineage>
</organism>
<dbReference type="Proteomes" id="UP001302602">
    <property type="component" value="Unassembled WGS sequence"/>
</dbReference>
<dbReference type="GeneID" id="87822947"/>
<evidence type="ECO:0000256" key="1">
    <source>
        <dbReference type="SAM" id="MobiDB-lite"/>
    </source>
</evidence>
<proteinExistence type="predicted"/>
<evidence type="ECO:0000313" key="2">
    <source>
        <dbReference type="EMBL" id="KAK4127202.1"/>
    </source>
</evidence>
<sequence>MELEVGRFLCNPIYDSLLPSGSTAGSEPTRPQQHTHDLTSGTLRHRRACRPGCSGFTFRYPKAEYANAAARGVFECTRTASWDTEFKIVLGLSCPNLKSAFPGLPHRRRIFDVLLSRPFDRQSATARPGRRQLATRSGRRLPTVWLQGYVRHRITLRGPGRRPSDLPCPQLSKR</sequence>
<gene>
    <name evidence="2" type="ORF">N657DRAFT_198064</name>
</gene>
<name>A0AAN6U664_9PEZI</name>
<accession>A0AAN6U664</accession>
<feature type="region of interest" description="Disordered" evidence="1">
    <location>
        <begin position="21"/>
        <end position="42"/>
    </location>
</feature>
<dbReference type="EMBL" id="MU853224">
    <property type="protein sequence ID" value="KAK4127202.1"/>
    <property type="molecule type" value="Genomic_DNA"/>
</dbReference>